<organism evidence="7 8">
    <name type="scientific">Rhizopus azygosporus</name>
    <name type="common">Rhizopus microsporus var. azygosporus</name>
    <dbReference type="NCBI Taxonomy" id="86630"/>
    <lineage>
        <taxon>Eukaryota</taxon>
        <taxon>Fungi</taxon>
        <taxon>Fungi incertae sedis</taxon>
        <taxon>Mucoromycota</taxon>
        <taxon>Mucoromycotina</taxon>
        <taxon>Mucoromycetes</taxon>
        <taxon>Mucorales</taxon>
        <taxon>Mucorineae</taxon>
        <taxon>Rhizopodaceae</taxon>
        <taxon>Rhizopus</taxon>
    </lineage>
</organism>
<dbReference type="FunFam" id="3.40.605.10:FF:000004">
    <property type="entry name" value="Aldehyde dehydrogenase"/>
    <property type="match status" value="1"/>
</dbReference>
<dbReference type="Gene3D" id="3.40.309.10">
    <property type="entry name" value="Aldehyde Dehydrogenase, Chain A, domain 2"/>
    <property type="match status" value="1"/>
</dbReference>
<dbReference type="EMBL" id="PJQL01000034">
    <property type="protein sequence ID" value="RCI00910.1"/>
    <property type="molecule type" value="Genomic_DNA"/>
</dbReference>
<dbReference type="SUPFAM" id="SSF53720">
    <property type="entry name" value="ALDH-like"/>
    <property type="match status" value="1"/>
</dbReference>
<feature type="domain" description="Aldehyde dehydrogenase" evidence="6">
    <location>
        <begin position="18"/>
        <end position="455"/>
    </location>
</feature>
<dbReference type="InterPro" id="IPR016162">
    <property type="entry name" value="Ald_DH_N"/>
</dbReference>
<dbReference type="PANTHER" id="PTHR43570:SF16">
    <property type="entry name" value="ALDEHYDE DEHYDROGENASE TYPE III, ISOFORM Q"/>
    <property type="match status" value="1"/>
</dbReference>
<protein>
    <submittedName>
        <fullName evidence="7">Aldehyde dehydrogenase</fullName>
    </submittedName>
</protein>
<evidence type="ECO:0000256" key="2">
    <source>
        <dbReference type="ARBA" id="ARBA00023002"/>
    </source>
</evidence>
<dbReference type="PROSITE" id="PS00687">
    <property type="entry name" value="ALDEHYDE_DEHYDR_GLU"/>
    <property type="match status" value="1"/>
</dbReference>
<reference evidence="7 8" key="1">
    <citation type="journal article" date="2018" name="G3 (Bethesda)">
        <title>Phylogenetic and Phylogenomic Definition of Rhizopus Species.</title>
        <authorList>
            <person name="Gryganskyi A.P."/>
            <person name="Golan J."/>
            <person name="Dolatabadi S."/>
            <person name="Mondo S."/>
            <person name="Robb S."/>
            <person name="Idnurm A."/>
            <person name="Muszewska A."/>
            <person name="Steczkiewicz K."/>
            <person name="Masonjones S."/>
            <person name="Liao H.L."/>
            <person name="Gajdeczka M.T."/>
            <person name="Anike F."/>
            <person name="Vuek A."/>
            <person name="Anishchenko I.M."/>
            <person name="Voigt K."/>
            <person name="de Hoog G.S."/>
            <person name="Smith M.E."/>
            <person name="Heitman J."/>
            <person name="Vilgalys R."/>
            <person name="Stajich J.E."/>
        </authorList>
    </citation>
    <scope>NUCLEOTIDE SEQUENCE [LARGE SCALE GENOMIC DNA]</scope>
    <source>
        <strain evidence="7 8">CBS 357.93</strain>
    </source>
</reference>
<dbReference type="PANTHER" id="PTHR43570">
    <property type="entry name" value="ALDEHYDE DEHYDROGENASE"/>
    <property type="match status" value="1"/>
</dbReference>
<keyword evidence="2 5" id="KW-0560">Oxidoreductase</keyword>
<dbReference type="FunFam" id="3.40.309.10:FF:000025">
    <property type="entry name" value="Aldehyde dehydrogenase"/>
    <property type="match status" value="1"/>
</dbReference>
<feature type="active site" evidence="4">
    <location>
        <position position="236"/>
    </location>
</feature>
<dbReference type="InterPro" id="IPR015590">
    <property type="entry name" value="Aldehyde_DH_dom"/>
</dbReference>
<accession>A0A367KFL0</accession>
<dbReference type="InterPro" id="IPR012394">
    <property type="entry name" value="Aldehyde_DH_NAD(P)"/>
</dbReference>
<dbReference type="OrthoDB" id="440325at2759"/>
<evidence type="ECO:0000259" key="6">
    <source>
        <dbReference type="Pfam" id="PF00171"/>
    </source>
</evidence>
<sequence length="680" mass="77069">MTFTPIEDIPGIVGSLRKQFDTGLTKDIKFRKQQLSNLARFCLENTNVLLDAVYKDLRKHRIEADIGEISPVVDECEYMIKHLDQWVKPTHTSKRSLFSASTKTYIRKDPKGVALVIGAWNYPVNLLLMPVVGAIAAGNCVVIKPSEVSEHTAKAIATLLPKYLDARAYAVVSGGIPETTALLGNDDPLVYMSPIEYELIFFSEQRFDHIFYTGNGQVGKIIMMAAAKHLTSVTLELGGKSPVFVTSKADLKVTAHRLMWGKYFNVGQTCVAPDYVLVTEDLVEKFIQACRDVLDEFYGQNIQKSNSYGRIINHRQFDRLKGMLDKCDPKTIVIGGQTDREDLFIAPTLVCPVNPDDPNLMQQEIFGPILPIVPIKDVDEGIQIVNSRDYPLALYIFTSDKKEYNYILDRTNSGGVLVNDILMHLQELSLPFGGIGPSGSGNYHGEKSFLTFTHERSTMVKDYGMESVTAIRYPPYNDDKVTILNAFVYSMPPTVGGKIKFISNFCGAFLNYFFKKSPVSQNDNSTEKNKERRELAAHLATHDTCLWTDEDVTLLLLELEIEIGEGTNRFIYDDERMSYCNYLSQTAFSHQAKTPKDILDKIVWLWTTWEAISKATGKSWWKVTEAEKYKLSLVKDDQDQQLISMFKYYNECDRIFAYIKEDEGEVDDEFLFDEGSSIYY</sequence>
<keyword evidence="8" id="KW-1185">Reference proteome</keyword>
<gene>
    <name evidence="7" type="primary">ALDH3B2_4</name>
    <name evidence="7" type="ORF">CU097_015220</name>
</gene>
<evidence type="ECO:0000256" key="3">
    <source>
        <dbReference type="ARBA" id="ARBA00023027"/>
    </source>
</evidence>
<evidence type="ECO:0000256" key="4">
    <source>
        <dbReference type="PROSITE-ProRule" id="PRU10007"/>
    </source>
</evidence>
<evidence type="ECO:0000313" key="7">
    <source>
        <dbReference type="EMBL" id="RCI00910.1"/>
    </source>
</evidence>
<proteinExistence type="inferred from homology"/>
<dbReference type="InterPro" id="IPR016161">
    <property type="entry name" value="Ald_DH/histidinol_DH"/>
</dbReference>
<evidence type="ECO:0000256" key="5">
    <source>
        <dbReference type="RuleBase" id="RU003345"/>
    </source>
</evidence>
<evidence type="ECO:0000313" key="8">
    <source>
        <dbReference type="Proteomes" id="UP000252139"/>
    </source>
</evidence>
<comment type="similarity">
    <text evidence="1 5">Belongs to the aldehyde dehydrogenase family.</text>
</comment>
<dbReference type="Gene3D" id="3.40.605.10">
    <property type="entry name" value="Aldehyde Dehydrogenase, Chain A, domain 1"/>
    <property type="match status" value="1"/>
</dbReference>
<dbReference type="InterPro" id="IPR029510">
    <property type="entry name" value="Ald_DH_CS_GLU"/>
</dbReference>
<name>A0A367KFL0_RHIAZ</name>
<dbReference type="GO" id="GO:0004029">
    <property type="term" value="F:aldehyde dehydrogenase (NAD+) activity"/>
    <property type="evidence" value="ECO:0007669"/>
    <property type="project" value="TreeGrafter"/>
</dbReference>
<dbReference type="InterPro" id="IPR016163">
    <property type="entry name" value="Ald_DH_C"/>
</dbReference>
<dbReference type="GO" id="GO:0006081">
    <property type="term" value="P:aldehyde metabolic process"/>
    <property type="evidence" value="ECO:0007669"/>
    <property type="project" value="InterPro"/>
</dbReference>
<dbReference type="Pfam" id="PF00171">
    <property type="entry name" value="Aldedh"/>
    <property type="match status" value="1"/>
</dbReference>
<dbReference type="Proteomes" id="UP000252139">
    <property type="component" value="Unassembled WGS sequence"/>
</dbReference>
<dbReference type="GO" id="GO:0005737">
    <property type="term" value="C:cytoplasm"/>
    <property type="evidence" value="ECO:0007669"/>
    <property type="project" value="TreeGrafter"/>
</dbReference>
<evidence type="ECO:0000256" key="1">
    <source>
        <dbReference type="ARBA" id="ARBA00009986"/>
    </source>
</evidence>
<keyword evidence="3" id="KW-0520">NAD</keyword>
<dbReference type="AlphaFoldDB" id="A0A367KFL0"/>
<comment type="caution">
    <text evidence="7">The sequence shown here is derived from an EMBL/GenBank/DDBJ whole genome shotgun (WGS) entry which is preliminary data.</text>
</comment>
<dbReference type="STRING" id="86630.A0A367KFL0"/>